<keyword evidence="1" id="KW-0677">Repeat</keyword>
<feature type="compositionally biased region" description="Polar residues" evidence="4">
    <location>
        <begin position="300"/>
        <end position="309"/>
    </location>
</feature>
<feature type="domain" description="ABC transporter" evidence="5">
    <location>
        <begin position="12"/>
        <end position="245"/>
    </location>
</feature>
<dbReference type="Proteomes" id="UP001210678">
    <property type="component" value="Unassembled WGS sequence"/>
</dbReference>
<accession>A0ABT4YX43</accession>
<protein>
    <submittedName>
        <fullName evidence="6">ATP-binding cassette domain-containing protein</fullName>
    </submittedName>
</protein>
<keyword evidence="2" id="KW-0547">Nucleotide-binding</keyword>
<comment type="caution">
    <text evidence="6">The sequence shown here is derived from an EMBL/GenBank/DDBJ whole genome shotgun (WGS) entry which is preliminary data.</text>
</comment>
<evidence type="ECO:0000256" key="1">
    <source>
        <dbReference type="ARBA" id="ARBA00022737"/>
    </source>
</evidence>
<dbReference type="EMBL" id="JAQLOI010000003">
    <property type="protein sequence ID" value="MDB1126121.1"/>
    <property type="molecule type" value="Genomic_DNA"/>
</dbReference>
<name>A0ABT4YX43_9VIBR</name>
<evidence type="ECO:0000256" key="4">
    <source>
        <dbReference type="SAM" id="MobiDB-lite"/>
    </source>
</evidence>
<evidence type="ECO:0000259" key="5">
    <source>
        <dbReference type="PROSITE" id="PS50893"/>
    </source>
</evidence>
<dbReference type="Pfam" id="PF00005">
    <property type="entry name" value="ABC_tran"/>
    <property type="match status" value="2"/>
</dbReference>
<feature type="compositionally biased region" description="Basic and acidic residues" evidence="4">
    <location>
        <begin position="290"/>
        <end position="299"/>
    </location>
</feature>
<sequence length="533" mass="60318">MPANNLTSMSVIQTQQLSFQLDTGEWLIRDLNVNISERITGLVGRNGVGKSVLLSLLCGRLLPTKGSVYIKGKVGYYSQVPSKILNAPDTIAQFLGISEKIIALKAVQQGSSVQRDFDAIQDDWEVESRTRKALLSLRITNDLETRCTSLSGGQLAMLQLYRLFNSESDVLLLDEPTNHLDSIGREWLINRMASFAGSILLVSHDRELLNHVEAIYHLSTLGMEHYSGNYDFYLQQYQIQENALNRRIVGLKAEQKKIERQAQRNKEKMEQREAQGNRLRKSGSQPKVLLDGKKNKAEQSKSSVLNKNKNQLDRNKNKLAELQAKHELFKVQAFYLQQAQEQKKRTLLRVNNCKLNYGSVQELTVVIAQTERVHLDGYNGCGKSTFLQAIHGTNRDYSGEIDRFVDTVYLDQHFGVLDLSDTVLESVLKHSDLMLESTARTLLAGIGFRRDTVFRKVRHLSGGEKMKLSMLMVSHIKDSPLLLLDEPDNHLDIESKKALSIALNQYCGAFILVSHDPVFISSIEINKRWEMSA</sequence>
<dbReference type="PANTHER" id="PTHR19211:SF6">
    <property type="entry name" value="BLL7188 PROTEIN"/>
    <property type="match status" value="1"/>
</dbReference>
<proteinExistence type="predicted"/>
<feature type="region of interest" description="Disordered" evidence="4">
    <location>
        <begin position="259"/>
        <end position="314"/>
    </location>
</feature>
<dbReference type="InterPro" id="IPR003593">
    <property type="entry name" value="AAA+_ATPase"/>
</dbReference>
<dbReference type="Gene3D" id="3.40.50.300">
    <property type="entry name" value="P-loop containing nucleotide triphosphate hydrolases"/>
    <property type="match status" value="2"/>
</dbReference>
<dbReference type="GO" id="GO:0005524">
    <property type="term" value="F:ATP binding"/>
    <property type="evidence" value="ECO:0007669"/>
    <property type="project" value="UniProtKB-KW"/>
</dbReference>
<reference evidence="6 7" key="1">
    <citation type="submission" date="2023-01" db="EMBL/GenBank/DDBJ databases">
        <title>Vibrio sp. KJ40-1 sp.nov, isolated from marine algae.</title>
        <authorList>
            <person name="Butt M."/>
            <person name="Kim J.M.J."/>
            <person name="Jeon C.O.C."/>
        </authorList>
    </citation>
    <scope>NUCLEOTIDE SEQUENCE [LARGE SCALE GENOMIC DNA]</scope>
    <source>
        <strain evidence="6 7">KJ40-1</strain>
    </source>
</reference>
<dbReference type="InterPro" id="IPR003439">
    <property type="entry name" value="ABC_transporter-like_ATP-bd"/>
</dbReference>
<gene>
    <name evidence="6" type="ORF">PGX00_21610</name>
</gene>
<dbReference type="SMART" id="SM00382">
    <property type="entry name" value="AAA"/>
    <property type="match status" value="2"/>
</dbReference>
<evidence type="ECO:0000313" key="6">
    <source>
        <dbReference type="EMBL" id="MDB1126121.1"/>
    </source>
</evidence>
<dbReference type="InterPro" id="IPR050611">
    <property type="entry name" value="ABCF"/>
</dbReference>
<evidence type="ECO:0000313" key="7">
    <source>
        <dbReference type="Proteomes" id="UP001210678"/>
    </source>
</evidence>
<organism evidence="6 7">
    <name type="scientific">Vibrio algarum</name>
    <dbReference type="NCBI Taxonomy" id="3020714"/>
    <lineage>
        <taxon>Bacteria</taxon>
        <taxon>Pseudomonadati</taxon>
        <taxon>Pseudomonadota</taxon>
        <taxon>Gammaproteobacteria</taxon>
        <taxon>Vibrionales</taxon>
        <taxon>Vibrionaceae</taxon>
        <taxon>Vibrio</taxon>
    </lineage>
</organism>
<evidence type="ECO:0000256" key="2">
    <source>
        <dbReference type="ARBA" id="ARBA00022741"/>
    </source>
</evidence>
<dbReference type="PANTHER" id="PTHR19211">
    <property type="entry name" value="ATP-BINDING TRANSPORT PROTEIN-RELATED"/>
    <property type="match status" value="1"/>
</dbReference>
<keyword evidence="3 6" id="KW-0067">ATP-binding</keyword>
<evidence type="ECO:0000256" key="3">
    <source>
        <dbReference type="ARBA" id="ARBA00022840"/>
    </source>
</evidence>
<keyword evidence="7" id="KW-1185">Reference proteome</keyword>
<dbReference type="PROSITE" id="PS50893">
    <property type="entry name" value="ABC_TRANSPORTER_2"/>
    <property type="match status" value="1"/>
</dbReference>
<feature type="compositionally biased region" description="Basic and acidic residues" evidence="4">
    <location>
        <begin position="259"/>
        <end position="275"/>
    </location>
</feature>
<dbReference type="SUPFAM" id="SSF52540">
    <property type="entry name" value="P-loop containing nucleoside triphosphate hydrolases"/>
    <property type="match status" value="2"/>
</dbReference>
<dbReference type="InterPro" id="IPR027417">
    <property type="entry name" value="P-loop_NTPase"/>
</dbReference>